<organism evidence="1 2">
    <name type="scientific">Pseudomonas fluorescens</name>
    <dbReference type="NCBI Taxonomy" id="294"/>
    <lineage>
        <taxon>Bacteria</taxon>
        <taxon>Pseudomonadati</taxon>
        <taxon>Pseudomonadota</taxon>
        <taxon>Gammaproteobacteria</taxon>
        <taxon>Pseudomonadales</taxon>
        <taxon>Pseudomonadaceae</taxon>
        <taxon>Pseudomonas</taxon>
    </lineage>
</organism>
<accession>A0A423MDE1</accession>
<proteinExistence type="predicted"/>
<evidence type="ECO:0000313" key="2">
    <source>
        <dbReference type="Proteomes" id="UP000285378"/>
    </source>
</evidence>
<dbReference type="EMBL" id="MOBX01000013">
    <property type="protein sequence ID" value="RON81312.1"/>
    <property type="molecule type" value="Genomic_DNA"/>
</dbReference>
<dbReference type="AlphaFoldDB" id="A0A423MDE1"/>
<sequence length="111" mass="12048">MSLIYQDPSISYDEATRFFASGTDADVSTALVSIGLNETDRNWAQDICLKYLTSKTETIVAAAATALGHIARRHGEVDTETVIAVLESAKRTHASLQGIIEDTLDDIDVFT</sequence>
<dbReference type="RefSeq" id="WP_123450650.1">
    <property type="nucleotide sequence ID" value="NZ_MOBX01000013.1"/>
</dbReference>
<dbReference type="CDD" id="cd20694">
    <property type="entry name" value="CdiI_Ct-like"/>
    <property type="match status" value="1"/>
</dbReference>
<reference evidence="1 2" key="1">
    <citation type="submission" date="2016-10" db="EMBL/GenBank/DDBJ databases">
        <title>Comparative genome analysis of multiple Pseudomonas spp. focuses on biocontrol and plant growth promoting traits.</title>
        <authorList>
            <person name="Tao X.-Y."/>
            <person name="Taylor C.G."/>
        </authorList>
    </citation>
    <scope>NUCLEOTIDE SEQUENCE [LARGE SCALE GENOMIC DNA]</scope>
    <source>
        <strain evidence="1 2">28B5</strain>
    </source>
</reference>
<protein>
    <recommendedName>
        <fullName evidence="3">HEAT repeat domain-containing protein</fullName>
    </recommendedName>
</protein>
<dbReference type="InterPro" id="IPR049796">
    <property type="entry name" value="CdiI_Ct-like"/>
</dbReference>
<dbReference type="OrthoDB" id="3695133at2"/>
<gene>
    <name evidence="1" type="ORF">BK670_14150</name>
</gene>
<evidence type="ECO:0008006" key="3">
    <source>
        <dbReference type="Google" id="ProtNLM"/>
    </source>
</evidence>
<comment type="caution">
    <text evidence="1">The sequence shown here is derived from an EMBL/GenBank/DDBJ whole genome shotgun (WGS) entry which is preliminary data.</text>
</comment>
<name>A0A423MDE1_PSEFL</name>
<dbReference type="Proteomes" id="UP000285378">
    <property type="component" value="Unassembled WGS sequence"/>
</dbReference>
<evidence type="ECO:0000313" key="1">
    <source>
        <dbReference type="EMBL" id="RON81312.1"/>
    </source>
</evidence>